<accession>B0CER8</accession>
<evidence type="ECO:0000259" key="1">
    <source>
        <dbReference type="Pfam" id="PF00561"/>
    </source>
</evidence>
<dbReference type="HOGENOM" id="CLU_020336_13_4_3"/>
<proteinExistence type="predicted"/>
<evidence type="ECO:0000313" key="2">
    <source>
        <dbReference type="EMBL" id="ABW28173.1"/>
    </source>
</evidence>
<dbReference type="SUPFAM" id="SSF53474">
    <property type="entry name" value="alpha/beta-Hydrolases"/>
    <property type="match status" value="1"/>
</dbReference>
<protein>
    <submittedName>
        <fullName evidence="2">Hydrolase, alpha/beta fold family protein, putative</fullName>
    </submittedName>
</protein>
<name>B0CER8_ACAM1</name>
<evidence type="ECO:0000313" key="3">
    <source>
        <dbReference type="Proteomes" id="UP000000268"/>
    </source>
</evidence>
<sequence length="295" mass="34025">MTAALEQTPTSQYWQWQGWRIHYVQQGEQGPCVVLLHGFGASTDHWRKNIEVLSRYYRVWAVDMLGFGRSEKPDMDYTGDLWRTQMQAFCEEVIQEPVFIAGNSLGGYASLCFAVDCPKWTRGVVLLNCAGSFTEVEPKPELPAWRQQLQDRRKTVMRSRPVINVMSYFLFNRMRKPDNIRKALSQVYKDQSAVTDRLVEEIYQPSLDKGARGVFAGVFKSPPGRKLDELLQSLDRPLFLLWGAADPWMTPQKAEKFQQFYPAADLVLVDAGHCPHDERPEVINAELHQWIQKQL</sequence>
<dbReference type="Pfam" id="PF00561">
    <property type="entry name" value="Abhydrolase_1"/>
    <property type="match status" value="1"/>
</dbReference>
<organism evidence="2 3">
    <name type="scientific">Acaryochloris marina (strain MBIC 11017)</name>
    <dbReference type="NCBI Taxonomy" id="329726"/>
    <lineage>
        <taxon>Bacteria</taxon>
        <taxon>Bacillati</taxon>
        <taxon>Cyanobacteriota</taxon>
        <taxon>Cyanophyceae</taxon>
        <taxon>Acaryochloridales</taxon>
        <taxon>Acaryochloridaceae</taxon>
        <taxon>Acaryochloris</taxon>
    </lineage>
</organism>
<dbReference type="OrthoDB" id="9808398at2"/>
<dbReference type="PANTHER" id="PTHR46438:SF2">
    <property type="entry name" value="ALPHA_BETA-HYDROLASES SUPERFAMILY PROTEIN"/>
    <property type="match status" value="1"/>
</dbReference>
<feature type="domain" description="AB hydrolase-1" evidence="1">
    <location>
        <begin position="31"/>
        <end position="280"/>
    </location>
</feature>
<dbReference type="RefSeq" id="WP_012163593.1">
    <property type="nucleotide sequence ID" value="NC_009925.1"/>
</dbReference>
<dbReference type="InterPro" id="IPR029058">
    <property type="entry name" value="AB_hydrolase_fold"/>
</dbReference>
<dbReference type="Proteomes" id="UP000000268">
    <property type="component" value="Chromosome"/>
</dbReference>
<dbReference type="KEGG" id="amr:AM1_3177"/>
<dbReference type="eggNOG" id="COG2267">
    <property type="taxonomic scope" value="Bacteria"/>
</dbReference>
<dbReference type="PANTHER" id="PTHR46438">
    <property type="entry name" value="ALPHA/BETA-HYDROLASES SUPERFAMILY PROTEIN"/>
    <property type="match status" value="1"/>
</dbReference>
<keyword evidence="3" id="KW-1185">Reference proteome</keyword>
<dbReference type="Gene3D" id="3.40.50.1820">
    <property type="entry name" value="alpha/beta hydrolase"/>
    <property type="match status" value="1"/>
</dbReference>
<keyword evidence="2" id="KW-0378">Hydrolase</keyword>
<dbReference type="PRINTS" id="PR00111">
    <property type="entry name" value="ABHYDROLASE"/>
</dbReference>
<dbReference type="InterPro" id="IPR000073">
    <property type="entry name" value="AB_hydrolase_1"/>
</dbReference>
<dbReference type="AlphaFoldDB" id="B0CER8"/>
<dbReference type="STRING" id="329726.AM1_3177"/>
<dbReference type="EMBL" id="CP000828">
    <property type="protein sequence ID" value="ABW28173.1"/>
    <property type="molecule type" value="Genomic_DNA"/>
</dbReference>
<dbReference type="GO" id="GO:0016787">
    <property type="term" value="F:hydrolase activity"/>
    <property type="evidence" value="ECO:0007669"/>
    <property type="project" value="UniProtKB-KW"/>
</dbReference>
<reference evidence="2 3" key="1">
    <citation type="journal article" date="2008" name="Proc. Natl. Acad. Sci. U.S.A.">
        <title>Niche adaptation and genome expansion in the chlorophyll d-producing cyanobacterium Acaryochloris marina.</title>
        <authorList>
            <person name="Swingley W.D."/>
            <person name="Chen M."/>
            <person name="Cheung P.C."/>
            <person name="Conrad A.L."/>
            <person name="Dejesa L.C."/>
            <person name="Hao J."/>
            <person name="Honchak B.M."/>
            <person name="Karbach L.E."/>
            <person name="Kurdoglu A."/>
            <person name="Lahiri S."/>
            <person name="Mastrian S.D."/>
            <person name="Miyashita H."/>
            <person name="Page L."/>
            <person name="Ramakrishna P."/>
            <person name="Satoh S."/>
            <person name="Sattley W.M."/>
            <person name="Shimada Y."/>
            <person name="Taylor H.L."/>
            <person name="Tomo T."/>
            <person name="Tsuchiya T."/>
            <person name="Wang Z.T."/>
            <person name="Raymond J."/>
            <person name="Mimuro M."/>
            <person name="Blankenship R.E."/>
            <person name="Touchman J.W."/>
        </authorList>
    </citation>
    <scope>NUCLEOTIDE SEQUENCE [LARGE SCALE GENOMIC DNA]</scope>
    <source>
        <strain evidence="3">MBIC 11017</strain>
    </source>
</reference>
<gene>
    <name evidence="2" type="ordered locus">AM1_3177</name>
</gene>